<feature type="domain" description="Activator of Hsp90 ATPase homologue 1/2-like C-terminal" evidence="2">
    <location>
        <begin position="42"/>
        <end position="131"/>
    </location>
</feature>
<dbReference type="Proteomes" id="UP000315395">
    <property type="component" value="Chromosome"/>
</dbReference>
<dbReference type="InterPro" id="IPR013538">
    <property type="entry name" value="ASHA1/2-like_C"/>
</dbReference>
<evidence type="ECO:0000259" key="2">
    <source>
        <dbReference type="Pfam" id="PF08327"/>
    </source>
</evidence>
<dbReference type="Gene3D" id="3.30.530.20">
    <property type="match status" value="1"/>
</dbReference>
<keyword evidence="4" id="KW-1185">Reference proteome</keyword>
<dbReference type="InterPro" id="IPR023393">
    <property type="entry name" value="START-like_dom_sf"/>
</dbReference>
<name>A0A516G791_9MICO</name>
<sequence>MTEQDTTSTPGGADAHAITRELVAGTRGDGETKVQTVAQVYDTTVEDLWDAVTNAERLPRWFAPVSGDLQQGGRYQVEGNAGGTIEACEPPHRFSATWEFGGQVTWIAVRVVPEGAGARLELEHTALVPEDTSFWDQYGPGATGVGWDLAFMGLGRHLVTGASIAGAAAEGWEATPEGLAFITESSRLWSEASIEHGTPREDAAAARDRTTAFYTGQPAG</sequence>
<reference evidence="3 4" key="1">
    <citation type="submission" date="2019-07" db="EMBL/GenBank/DDBJ databases">
        <title>complete genome sequencing of Ornithinimicrobium sp. H23M54.</title>
        <authorList>
            <person name="Bae J.-W."/>
            <person name="Lee S.-Y."/>
        </authorList>
    </citation>
    <scope>NUCLEOTIDE SEQUENCE [LARGE SCALE GENOMIC DNA]</scope>
    <source>
        <strain evidence="3 4">H23M54</strain>
    </source>
</reference>
<protein>
    <submittedName>
        <fullName evidence="3">SRPBCC family protein</fullName>
    </submittedName>
</protein>
<dbReference type="KEGG" id="orz:FNH13_02645"/>
<comment type="similarity">
    <text evidence="1">Belongs to the AHA1 family.</text>
</comment>
<dbReference type="SUPFAM" id="SSF55961">
    <property type="entry name" value="Bet v1-like"/>
    <property type="match status" value="1"/>
</dbReference>
<accession>A0A516G791</accession>
<evidence type="ECO:0000313" key="4">
    <source>
        <dbReference type="Proteomes" id="UP000315395"/>
    </source>
</evidence>
<evidence type="ECO:0000313" key="3">
    <source>
        <dbReference type="EMBL" id="QDO87365.1"/>
    </source>
</evidence>
<dbReference type="Pfam" id="PF08327">
    <property type="entry name" value="AHSA1"/>
    <property type="match status" value="1"/>
</dbReference>
<dbReference type="RefSeq" id="WP_143782023.1">
    <property type="nucleotide sequence ID" value="NZ_CP041616.1"/>
</dbReference>
<dbReference type="AlphaFoldDB" id="A0A516G791"/>
<dbReference type="OrthoDB" id="8117292at2"/>
<dbReference type="EMBL" id="CP041616">
    <property type="protein sequence ID" value="QDO87365.1"/>
    <property type="molecule type" value="Genomic_DNA"/>
</dbReference>
<proteinExistence type="inferred from homology"/>
<gene>
    <name evidence="3" type="ORF">FNH13_02645</name>
</gene>
<organism evidence="3 4">
    <name type="scientific">Ornithinimicrobium ciconiae</name>
    <dbReference type="NCBI Taxonomy" id="2594265"/>
    <lineage>
        <taxon>Bacteria</taxon>
        <taxon>Bacillati</taxon>
        <taxon>Actinomycetota</taxon>
        <taxon>Actinomycetes</taxon>
        <taxon>Micrococcales</taxon>
        <taxon>Ornithinimicrobiaceae</taxon>
        <taxon>Ornithinimicrobium</taxon>
    </lineage>
</organism>
<evidence type="ECO:0000256" key="1">
    <source>
        <dbReference type="ARBA" id="ARBA00006817"/>
    </source>
</evidence>
<dbReference type="CDD" id="cd08899">
    <property type="entry name" value="SRPBCC_CalC_Aha1-like_6"/>
    <property type="match status" value="1"/>
</dbReference>